<dbReference type="KEGG" id="nfn:NFRAN_0768"/>
<protein>
    <submittedName>
        <fullName evidence="1">Uncharacterized protein</fullName>
    </submittedName>
</protein>
<keyword evidence="2" id="KW-1185">Reference proteome</keyword>
<organism evidence="1 2">
    <name type="scientific">Candidatus Nitrosocosmicus franklandianus</name>
    <dbReference type="NCBI Taxonomy" id="1798806"/>
    <lineage>
        <taxon>Archaea</taxon>
        <taxon>Nitrososphaerota</taxon>
        <taxon>Nitrososphaeria</taxon>
        <taxon>Nitrososphaerales</taxon>
        <taxon>Nitrososphaeraceae</taxon>
        <taxon>Candidatus Nitrosocosmicus</taxon>
    </lineage>
</organism>
<dbReference type="EMBL" id="LR216287">
    <property type="protein sequence ID" value="VFJ13090.1"/>
    <property type="molecule type" value="Genomic_DNA"/>
</dbReference>
<dbReference type="AlphaFoldDB" id="A0A484IBQ3"/>
<name>A0A484IBQ3_9ARCH</name>
<reference evidence="1 2" key="1">
    <citation type="submission" date="2019-02" db="EMBL/GenBank/DDBJ databases">
        <authorList>
            <person name="Lehtovirta-Morley E L."/>
        </authorList>
    </citation>
    <scope>NUCLEOTIDE SEQUENCE [LARGE SCALE GENOMIC DNA]</scope>
    <source>
        <strain evidence="1">NFRAN1</strain>
    </source>
</reference>
<evidence type="ECO:0000313" key="1">
    <source>
        <dbReference type="EMBL" id="VFJ13090.1"/>
    </source>
</evidence>
<gene>
    <name evidence="1" type="ORF">NFRAN_0768</name>
</gene>
<sequence length="42" mass="5154">MNKTTAIIIMMMRPTRYNLESQFFGHVPIYRKIWEFKMNCGR</sequence>
<dbReference type="Proteomes" id="UP000294299">
    <property type="component" value="Chromosome NFRAN"/>
</dbReference>
<accession>A0A484IBQ3</accession>
<evidence type="ECO:0000313" key="2">
    <source>
        <dbReference type="Proteomes" id="UP000294299"/>
    </source>
</evidence>
<proteinExistence type="predicted"/>